<keyword evidence="3" id="KW-1185">Reference proteome</keyword>
<sequence>MARGARRYFTRQKQWPQGVASAEDARSGAIRSRSYSELRTRKKGSSCTGPSVVRRGSVEALNVVNWKHNSFEKSTKRDLIDALNKKLLPSDSKKITEDNCESEIFQSCINVDTCVEKSSANDVKDVPNSLKDSESEISAKSATNIDYNSKENINDTVSAKNKNYSVCSAIGLDIFENEAALVDHPSDLTRILREMRLRLEDRRNKDGIPYWKLRESSRGSAWMMEDEEGQESQVGCKTIEEKDHEFELLRSMLIISKREESISSSRSSLLDTPVLPAIHRALMRSTSTPNALKLEAQIRKSFSRKRRKSQDNGNKYNSNEAGKTRGRRRSNGFVRSRMTESELYFLRSTFESKTSKNPVLFKSRPWSSRESLNSFSSFKTEVTEEDIPITSTPRSTPIPTLTGKDVSETPLLSPELRKPWEDENLSSLLSSRIKAEPEDTYIDDDSDEEVEQNSHDNKCHNQNTQDLFRATPAVTLEALVDLKSQKAGPFSEIYSDDGMSTATSESSSVADIFDCIPHIDSSSDDIYQEDLKKTIYATNLSGPLEANSLSASTTTLTSSFMESSSTLTLNPDDRFLPPIASLKDTKVYKNSSKTKLQDSPNSSIEDLPETTVRKSSLDDTLNSYGIIPSSPSSSQETLADSWSPRKQQDIVCNNHNEQDPWVDCSQTMKHAGAVLTGGISVDERLVVEVQGGCGEELQHSLTVCCGPASFKTPHLAKPRLLLVPSTLLQETSQALQNMKAGLVRVLVVARTAAEAEDIREDAARTRRFTGLQTEITLLRYLSKYVSSSQVTSHFGGSLFLNQQAWQQCLQLRKDLLESALSLTTFVSTIHISSTPESNSFSEDETVEIVSQDVDKKPPTVSAPMIIPMTPQLSRSLISYSTNSLSPSISEQSLLSIYNEDETKSHDGESEGKCPLTESEEFSDSHLPDSSNVSPSQSLACLFNETSTSSAKALTSCNEVTEAESSTSCNEVPQAECSTPVPLWAGELHQKLQSAKEIAQDLHSWSSKMSNNVLIRLWMSECDCMMDELESVVETLLDDPTFTIDSVPAHLQEETAA</sequence>
<feature type="region of interest" description="Disordered" evidence="1">
    <location>
        <begin position="901"/>
        <end position="930"/>
    </location>
</feature>
<reference evidence="2 3" key="1">
    <citation type="submission" date="2024-05" db="EMBL/GenBank/DDBJ databases">
        <authorList>
            <person name="Wallberg A."/>
        </authorList>
    </citation>
    <scope>NUCLEOTIDE SEQUENCE [LARGE SCALE GENOMIC DNA]</scope>
</reference>
<gene>
    <name evidence="2" type="ORF">MNOR_LOCUS24031</name>
</gene>
<evidence type="ECO:0000313" key="3">
    <source>
        <dbReference type="Proteomes" id="UP001497623"/>
    </source>
</evidence>
<feature type="region of interest" description="Disordered" evidence="1">
    <location>
        <begin position="300"/>
        <end position="333"/>
    </location>
</feature>
<protein>
    <submittedName>
        <fullName evidence="2">Uncharacterized protein</fullName>
    </submittedName>
</protein>
<feature type="compositionally biased region" description="Low complexity" evidence="1">
    <location>
        <begin position="388"/>
        <end position="400"/>
    </location>
</feature>
<proteinExistence type="predicted"/>
<feature type="region of interest" description="Disordered" evidence="1">
    <location>
        <begin position="590"/>
        <end position="643"/>
    </location>
</feature>
<feature type="compositionally biased region" description="Basic and acidic residues" evidence="1">
    <location>
        <begin position="901"/>
        <end position="911"/>
    </location>
</feature>
<evidence type="ECO:0000313" key="2">
    <source>
        <dbReference type="EMBL" id="CAL4123365.1"/>
    </source>
</evidence>
<feature type="non-terminal residue" evidence="2">
    <location>
        <position position="1056"/>
    </location>
</feature>
<feature type="compositionally biased region" description="Polar residues" evidence="1">
    <location>
        <begin position="311"/>
        <end position="321"/>
    </location>
</feature>
<feature type="compositionally biased region" description="Polar residues" evidence="1">
    <location>
        <begin position="590"/>
        <end position="604"/>
    </location>
</feature>
<accession>A0AAV2RGF3</accession>
<dbReference type="EMBL" id="CAXKWB010021709">
    <property type="protein sequence ID" value="CAL4123365.1"/>
    <property type="molecule type" value="Genomic_DNA"/>
</dbReference>
<feature type="region of interest" description="Disordered" evidence="1">
    <location>
        <begin position="385"/>
        <end position="408"/>
    </location>
</feature>
<comment type="caution">
    <text evidence="2">The sequence shown here is derived from an EMBL/GenBank/DDBJ whole genome shotgun (WGS) entry which is preliminary data.</text>
</comment>
<dbReference type="AlphaFoldDB" id="A0AAV2RGF3"/>
<organism evidence="2 3">
    <name type="scientific">Meganyctiphanes norvegica</name>
    <name type="common">Northern krill</name>
    <name type="synonym">Thysanopoda norvegica</name>
    <dbReference type="NCBI Taxonomy" id="48144"/>
    <lineage>
        <taxon>Eukaryota</taxon>
        <taxon>Metazoa</taxon>
        <taxon>Ecdysozoa</taxon>
        <taxon>Arthropoda</taxon>
        <taxon>Crustacea</taxon>
        <taxon>Multicrustacea</taxon>
        <taxon>Malacostraca</taxon>
        <taxon>Eumalacostraca</taxon>
        <taxon>Eucarida</taxon>
        <taxon>Euphausiacea</taxon>
        <taxon>Euphausiidae</taxon>
        <taxon>Meganyctiphanes</taxon>
    </lineage>
</organism>
<dbReference type="Proteomes" id="UP001497623">
    <property type="component" value="Unassembled WGS sequence"/>
</dbReference>
<evidence type="ECO:0000256" key="1">
    <source>
        <dbReference type="SAM" id="MobiDB-lite"/>
    </source>
</evidence>
<name>A0AAV2RGF3_MEGNR</name>